<feature type="transmembrane region" description="Helical" evidence="1">
    <location>
        <begin position="21"/>
        <end position="41"/>
    </location>
</feature>
<dbReference type="EMBL" id="LMWL01000080">
    <property type="protein sequence ID" value="KUM91323.1"/>
    <property type="molecule type" value="Genomic_DNA"/>
</dbReference>
<evidence type="ECO:0000256" key="1">
    <source>
        <dbReference type="SAM" id="Phobius"/>
    </source>
</evidence>
<reference evidence="2 3" key="1">
    <citation type="submission" date="2015-10" db="EMBL/GenBank/DDBJ databases">
        <title>Draft genome sequence of Streptomyces cellostaticus DSM 40189, type strain for the species Streptomyces cellostaticus.</title>
        <authorList>
            <person name="Ruckert C."/>
            <person name="Winkler A."/>
            <person name="Kalinowski J."/>
            <person name="Kampfer P."/>
            <person name="Glaeser S."/>
        </authorList>
    </citation>
    <scope>NUCLEOTIDE SEQUENCE [LARGE SCALE GENOMIC DNA]</scope>
    <source>
        <strain evidence="2 3">DSM 40189</strain>
    </source>
</reference>
<keyword evidence="1" id="KW-0472">Membrane</keyword>
<gene>
    <name evidence="2" type="ORF">AQI88_37400</name>
</gene>
<dbReference type="STRING" id="67285.AQI88_37400"/>
<protein>
    <submittedName>
        <fullName evidence="2">Uncharacterized protein</fullName>
    </submittedName>
</protein>
<keyword evidence="3" id="KW-1185">Reference proteome</keyword>
<name>A0A117PTL7_9ACTN</name>
<organism evidence="2 3">
    <name type="scientific">Streptomyces cellostaticus</name>
    <dbReference type="NCBI Taxonomy" id="67285"/>
    <lineage>
        <taxon>Bacteria</taxon>
        <taxon>Bacillati</taxon>
        <taxon>Actinomycetota</taxon>
        <taxon>Actinomycetes</taxon>
        <taxon>Kitasatosporales</taxon>
        <taxon>Streptomycetaceae</taxon>
        <taxon>Streptomyces</taxon>
    </lineage>
</organism>
<evidence type="ECO:0000313" key="2">
    <source>
        <dbReference type="EMBL" id="KUM91323.1"/>
    </source>
</evidence>
<proteinExistence type="predicted"/>
<keyword evidence="1" id="KW-1133">Transmembrane helix</keyword>
<dbReference type="RefSeq" id="WP_067008809.1">
    <property type="nucleotide sequence ID" value="NZ_BNDU01000006.1"/>
</dbReference>
<keyword evidence="1" id="KW-0812">Transmembrane</keyword>
<accession>A0A117PTL7</accession>
<dbReference type="Proteomes" id="UP000054241">
    <property type="component" value="Unassembled WGS sequence"/>
</dbReference>
<sequence>MHTRERGAAAAVRSGARRTAAVAPAVTLSAAAGMFALIGTVHSGADTTASTGTGTSTGRLH</sequence>
<evidence type="ECO:0000313" key="3">
    <source>
        <dbReference type="Proteomes" id="UP000054241"/>
    </source>
</evidence>
<comment type="caution">
    <text evidence="2">The sequence shown here is derived from an EMBL/GenBank/DDBJ whole genome shotgun (WGS) entry which is preliminary data.</text>
</comment>
<dbReference type="AlphaFoldDB" id="A0A117PTL7"/>